<dbReference type="Gene3D" id="3.30.1450.10">
    <property type="match status" value="2"/>
</dbReference>
<dbReference type="GeneID" id="44996530"/>
<dbReference type="PIR" id="H96905">
    <property type="entry name" value="H96905"/>
</dbReference>
<sequence>MKKNKLKILAAALGVTIIVGLTGCNMKSIGKLTSSQDYTYEKFSKVKTGMTYKQTEDILGKGKLSSSDYGIKIYKWTNKDSSEIQVSYGTDKKATTKIETNLDDNTVKVTKAEYDKIDGKQKYEDVKELLGGEGTITEVTDSGAGNDNTYIWGNKKSGYIKVSFVRGYASFKSGGGLK</sequence>
<reference evidence="2 3" key="1">
    <citation type="journal article" date="2001" name="J. Bacteriol.">
        <title>Genome sequence and comparative analysis of the solvent-producing bacterium Clostridium acetobutylicum.</title>
        <authorList>
            <person name="Nolling J."/>
            <person name="Breton G."/>
            <person name="Omelchenko M.V."/>
            <person name="Makarova K.S."/>
            <person name="Zeng Q."/>
            <person name="Gibson R."/>
            <person name="Lee H.M."/>
            <person name="Dubois J."/>
            <person name="Qiu D."/>
            <person name="Hitti J."/>
            <person name="Wolf Y.I."/>
            <person name="Tatusov R.L."/>
            <person name="Sabathe F."/>
            <person name="Doucette-Stamm L."/>
            <person name="Soucaille P."/>
            <person name="Daly M.J."/>
            <person name="Bennett G.N."/>
            <person name="Koonin E.V."/>
            <person name="Smith D.R."/>
        </authorList>
    </citation>
    <scope>NUCLEOTIDE SEQUENCE [LARGE SCALE GENOMIC DNA]</scope>
    <source>
        <strain evidence="3">ATCC 824 / DSM 792 / JCM 1419 / LMG 5710 / VKM B-1787</strain>
    </source>
</reference>
<dbReference type="Proteomes" id="UP000000814">
    <property type="component" value="Chromosome"/>
</dbReference>
<organism evidence="2 3">
    <name type="scientific">Clostridium acetobutylicum (strain ATCC 824 / DSM 792 / JCM 1419 / IAM 19013 / LMG 5710 / NBRC 13948 / NRRL B-527 / VKM B-1787 / 2291 / W)</name>
    <dbReference type="NCBI Taxonomy" id="272562"/>
    <lineage>
        <taxon>Bacteria</taxon>
        <taxon>Bacillati</taxon>
        <taxon>Bacillota</taxon>
        <taxon>Clostridia</taxon>
        <taxon>Eubacteriales</taxon>
        <taxon>Clostridiaceae</taxon>
        <taxon>Clostridium</taxon>
    </lineage>
</organism>
<dbReference type="PATRIC" id="fig|272562.8.peg.228"/>
<evidence type="ECO:0000256" key="1">
    <source>
        <dbReference type="ARBA" id="ARBA00022729"/>
    </source>
</evidence>
<dbReference type="PROSITE" id="PS51257">
    <property type="entry name" value="PROKAR_LIPOPROTEIN"/>
    <property type="match status" value="1"/>
</dbReference>
<dbReference type="KEGG" id="cac:CA_C0048"/>
<evidence type="ECO:0000313" key="3">
    <source>
        <dbReference type="Proteomes" id="UP000000814"/>
    </source>
</evidence>
<keyword evidence="1" id="KW-0732">Signal</keyword>
<evidence type="ECO:0000313" key="2">
    <source>
        <dbReference type="EMBL" id="AAK78035.1"/>
    </source>
</evidence>
<evidence type="ECO:0008006" key="4">
    <source>
        <dbReference type="Google" id="ProtNLM"/>
    </source>
</evidence>
<gene>
    <name evidence="2" type="ordered locus">CA_C0048</name>
</gene>
<name>Q97MZ1_CLOAB</name>
<dbReference type="InterPro" id="IPR037873">
    <property type="entry name" value="BamE-like"/>
</dbReference>
<proteinExistence type="predicted"/>
<dbReference type="AlphaFoldDB" id="Q97MZ1"/>
<dbReference type="OrthoDB" id="1927738at2"/>
<dbReference type="EMBL" id="AE001437">
    <property type="protein sequence ID" value="AAK78035.1"/>
    <property type="molecule type" value="Genomic_DNA"/>
</dbReference>
<dbReference type="HOGENOM" id="CLU_1419231_0_0_9"/>
<dbReference type="RefSeq" id="WP_010963377.1">
    <property type="nucleotide sequence ID" value="NC_003030.1"/>
</dbReference>
<dbReference type="STRING" id="272562.CA_C0048"/>
<accession>Q97MZ1</accession>
<keyword evidence="3" id="KW-1185">Reference proteome</keyword>
<protein>
    <recommendedName>
        <fullName evidence="4">Lipoprotein</fullName>
    </recommendedName>
</protein>